<keyword evidence="1" id="KW-0732">Signal</keyword>
<dbReference type="EMBL" id="AP014940">
    <property type="protein sequence ID" value="BAV96621.1"/>
    <property type="molecule type" value="Genomic_DNA"/>
</dbReference>
<name>A0AAU9AD68_LYSEN</name>
<evidence type="ECO:0000256" key="1">
    <source>
        <dbReference type="SAM" id="SignalP"/>
    </source>
</evidence>
<feature type="chain" id="PRO_5043762167" evidence="1">
    <location>
        <begin position="35"/>
        <end position="109"/>
    </location>
</feature>
<dbReference type="RefSeq" id="WP_074862819.1">
    <property type="nucleotide sequence ID" value="NZ_AP014940.1"/>
</dbReference>
<accession>A0AAU9AD68</accession>
<gene>
    <name evidence="2" type="ORF">LEN_1134</name>
</gene>
<dbReference type="Proteomes" id="UP000218824">
    <property type="component" value="Chromosome"/>
</dbReference>
<organism evidence="2 3">
    <name type="scientific">Lysobacter enzymogenes</name>
    <dbReference type="NCBI Taxonomy" id="69"/>
    <lineage>
        <taxon>Bacteria</taxon>
        <taxon>Pseudomonadati</taxon>
        <taxon>Pseudomonadota</taxon>
        <taxon>Gammaproteobacteria</taxon>
        <taxon>Lysobacterales</taxon>
        <taxon>Lysobacteraceae</taxon>
        <taxon>Lysobacter</taxon>
    </lineage>
</organism>
<evidence type="ECO:0000313" key="2">
    <source>
        <dbReference type="EMBL" id="BAV96621.1"/>
    </source>
</evidence>
<reference evidence="2 3" key="1">
    <citation type="journal article" date="2017" name="DNA Res.">
        <title>Complete genome sequence and expression profile of the commercial lytic enzyme producer Lysobacter enzymogenes M497-1.</title>
        <authorList>
            <person name="Takami H."/>
            <person name="Toyoda A."/>
            <person name="Uchiyama I."/>
            <person name="Itoh T."/>
            <person name="Takaki Y."/>
            <person name="Arai W."/>
            <person name="Nishi S."/>
            <person name="Kawai M."/>
            <person name="Shinya K."/>
            <person name="Ikeda H."/>
        </authorList>
    </citation>
    <scope>NUCLEOTIDE SEQUENCE [LARGE SCALE GENOMIC DNA]</scope>
    <source>
        <strain evidence="2 3">M497-1</strain>
    </source>
</reference>
<evidence type="ECO:0000313" key="3">
    <source>
        <dbReference type="Proteomes" id="UP000218824"/>
    </source>
</evidence>
<dbReference type="KEGG" id="lem:LEN_1134"/>
<sequence>MAPRSTTTALPIVNVLASALLAVVAMYSATPASCEQPSHIGLIHPIHLFFDRASVRLERSYPQLMQWSPAQWVLPRRIDCRCAPPAPPPAPAAASRWSEPLHRALGALR</sequence>
<dbReference type="GeneID" id="83063015"/>
<protein>
    <submittedName>
        <fullName evidence="2">Uncharacterized protein</fullName>
    </submittedName>
</protein>
<feature type="signal peptide" evidence="1">
    <location>
        <begin position="1"/>
        <end position="34"/>
    </location>
</feature>
<proteinExistence type="predicted"/>
<dbReference type="AlphaFoldDB" id="A0AAU9AD68"/>